<comment type="caution">
    <text evidence="1">The sequence shown here is derived from an EMBL/GenBank/DDBJ whole genome shotgun (WGS) entry which is preliminary data.</text>
</comment>
<protein>
    <submittedName>
        <fullName evidence="1">Uncharacterized protein</fullName>
    </submittedName>
</protein>
<sequence length="134" mass="15064">MESVLEEIRRFLPLGITAVEADTDGICLQGDRWRLRINTSWRVTEGAEIIVSPGLAREGSSHYGLEDLIGDEVVDVGLQGVRFARDLYVVTREGRILKIFSDFPYGEWLLSVSRLGDERRIPIFDLEGPVSDVT</sequence>
<dbReference type="RefSeq" id="WP_141807621.1">
    <property type="nucleotide sequence ID" value="NZ_VFPG01000001.1"/>
</dbReference>
<keyword evidence="2" id="KW-1185">Reference proteome</keyword>
<dbReference type="EMBL" id="VFPG01000001">
    <property type="protein sequence ID" value="TQM29087.1"/>
    <property type="molecule type" value="Genomic_DNA"/>
</dbReference>
<gene>
    <name evidence="1" type="ORF">FB390_0677</name>
</gene>
<proteinExistence type="predicted"/>
<accession>A0A543F5K4</accession>
<evidence type="ECO:0000313" key="1">
    <source>
        <dbReference type="EMBL" id="TQM29087.1"/>
    </source>
</evidence>
<name>A0A543F5K4_9NOCA</name>
<dbReference type="AlphaFoldDB" id="A0A543F5K4"/>
<dbReference type="Proteomes" id="UP000316331">
    <property type="component" value="Unassembled WGS sequence"/>
</dbReference>
<dbReference type="OrthoDB" id="5191919at2"/>
<organism evidence="1 2">
    <name type="scientific">Nocardia bhagyanarayanae</name>
    <dbReference type="NCBI Taxonomy" id="1215925"/>
    <lineage>
        <taxon>Bacteria</taxon>
        <taxon>Bacillati</taxon>
        <taxon>Actinomycetota</taxon>
        <taxon>Actinomycetes</taxon>
        <taxon>Mycobacteriales</taxon>
        <taxon>Nocardiaceae</taxon>
        <taxon>Nocardia</taxon>
    </lineage>
</organism>
<evidence type="ECO:0000313" key="2">
    <source>
        <dbReference type="Proteomes" id="UP000316331"/>
    </source>
</evidence>
<reference evidence="1 2" key="1">
    <citation type="submission" date="2019-06" db="EMBL/GenBank/DDBJ databases">
        <title>Sequencing the genomes of 1000 actinobacteria strains.</title>
        <authorList>
            <person name="Klenk H.-P."/>
        </authorList>
    </citation>
    <scope>NUCLEOTIDE SEQUENCE [LARGE SCALE GENOMIC DNA]</scope>
    <source>
        <strain evidence="1 2">DSM 103495</strain>
    </source>
</reference>